<dbReference type="Pfam" id="PF05977">
    <property type="entry name" value="MFS_3"/>
    <property type="match status" value="1"/>
</dbReference>
<dbReference type="InterPro" id="IPR010290">
    <property type="entry name" value="TM_effector"/>
</dbReference>
<dbReference type="Gene3D" id="1.20.1250.20">
    <property type="entry name" value="MFS general substrate transporter like domains"/>
    <property type="match status" value="1"/>
</dbReference>
<dbReference type="CDD" id="cd06173">
    <property type="entry name" value="MFS_MefA_like"/>
    <property type="match status" value="1"/>
</dbReference>
<dbReference type="PROSITE" id="PS50850">
    <property type="entry name" value="MFS"/>
    <property type="match status" value="1"/>
</dbReference>
<feature type="transmembrane region" description="Helical" evidence="7">
    <location>
        <begin position="242"/>
        <end position="264"/>
    </location>
</feature>
<evidence type="ECO:0000256" key="7">
    <source>
        <dbReference type="SAM" id="Phobius"/>
    </source>
</evidence>
<feature type="transmembrane region" description="Helical" evidence="7">
    <location>
        <begin position="397"/>
        <end position="420"/>
    </location>
</feature>
<feature type="transmembrane region" description="Helical" evidence="7">
    <location>
        <begin position="372"/>
        <end position="391"/>
    </location>
</feature>
<sequence>MQTTKQENMQFSSGSLPEPQIGKFLQMFPALRQRNFRLFWFGQFISLIGTWMQTTGQAWLVLQLTHNDLALGTVGALQFLPVLLFTLFGGVIADRLPKRRVLLGTQTFACLLAATLFTLYVTHTIQIWHIYILAFLLGINNSLDMPTRQAFVVEMVGRDALANAVALNSSVFNMAKIVGPGVAGLVIARFGEGPLFLGNAISFIPVLFSLILLDPTKLFAVQRKTSATPIGPLQSLNNGLKYVWKTPAIFLIIAVVGIVSLFGINFNVVEPLVGTELLHQGAQGFGLISSSFGVGALIGALSIATGNKAPSFKKMLTRAAMFCLGLALVGLSHNYLLSLGLAMFTGFSMITFTATANTTLQTIAPDHLRGRVMSVYMLVFNGTTPIGNLFTGWLAGLAGISIALVVNALASFIAVLVGWIKRGPAEDNLQQSLSPKKL</sequence>
<organism evidence="9 10">
    <name type="scientific">Dictyobacter aurantiacus</name>
    <dbReference type="NCBI Taxonomy" id="1936993"/>
    <lineage>
        <taxon>Bacteria</taxon>
        <taxon>Bacillati</taxon>
        <taxon>Chloroflexota</taxon>
        <taxon>Ktedonobacteria</taxon>
        <taxon>Ktedonobacterales</taxon>
        <taxon>Dictyobacteraceae</taxon>
        <taxon>Dictyobacter</taxon>
    </lineage>
</organism>
<dbReference type="AlphaFoldDB" id="A0A401ZPP7"/>
<dbReference type="PANTHER" id="PTHR23513">
    <property type="entry name" value="INTEGRAL MEMBRANE EFFLUX PROTEIN-RELATED"/>
    <property type="match status" value="1"/>
</dbReference>
<evidence type="ECO:0000256" key="3">
    <source>
        <dbReference type="ARBA" id="ARBA00022475"/>
    </source>
</evidence>
<dbReference type="PANTHER" id="PTHR23513:SF11">
    <property type="entry name" value="STAPHYLOFERRIN A TRANSPORTER"/>
    <property type="match status" value="1"/>
</dbReference>
<dbReference type="SUPFAM" id="SSF103473">
    <property type="entry name" value="MFS general substrate transporter"/>
    <property type="match status" value="1"/>
</dbReference>
<feature type="transmembrane region" description="Helical" evidence="7">
    <location>
        <begin position="127"/>
        <end position="143"/>
    </location>
</feature>
<evidence type="ECO:0000256" key="5">
    <source>
        <dbReference type="ARBA" id="ARBA00022989"/>
    </source>
</evidence>
<feature type="transmembrane region" description="Helical" evidence="7">
    <location>
        <begin position="36"/>
        <end position="54"/>
    </location>
</feature>
<feature type="transmembrane region" description="Helical" evidence="7">
    <location>
        <begin position="316"/>
        <end position="335"/>
    </location>
</feature>
<comment type="subcellular location">
    <subcellularLocation>
        <location evidence="1">Cell membrane</location>
        <topology evidence="1">Multi-pass membrane protein</topology>
    </subcellularLocation>
</comment>
<keyword evidence="5 7" id="KW-1133">Transmembrane helix</keyword>
<keyword evidence="2" id="KW-0813">Transport</keyword>
<keyword evidence="4 7" id="KW-0812">Transmembrane</keyword>
<evidence type="ECO:0000256" key="2">
    <source>
        <dbReference type="ARBA" id="ARBA00022448"/>
    </source>
</evidence>
<dbReference type="GO" id="GO:0022857">
    <property type="term" value="F:transmembrane transporter activity"/>
    <property type="evidence" value="ECO:0007669"/>
    <property type="project" value="InterPro"/>
</dbReference>
<dbReference type="EMBL" id="BIFQ01000002">
    <property type="protein sequence ID" value="GCE08845.1"/>
    <property type="molecule type" value="Genomic_DNA"/>
</dbReference>
<evidence type="ECO:0000313" key="9">
    <source>
        <dbReference type="EMBL" id="GCE08845.1"/>
    </source>
</evidence>
<feature type="transmembrane region" description="Helical" evidence="7">
    <location>
        <begin position="194"/>
        <end position="213"/>
    </location>
</feature>
<dbReference type="Proteomes" id="UP000287224">
    <property type="component" value="Unassembled WGS sequence"/>
</dbReference>
<keyword evidence="6 7" id="KW-0472">Membrane</keyword>
<name>A0A401ZPP7_9CHLR</name>
<feature type="transmembrane region" description="Helical" evidence="7">
    <location>
        <begin position="284"/>
        <end position="304"/>
    </location>
</feature>
<feature type="transmembrane region" description="Helical" evidence="7">
    <location>
        <begin position="341"/>
        <end position="360"/>
    </location>
</feature>
<proteinExistence type="predicted"/>
<protein>
    <submittedName>
        <fullName evidence="9">MFS transporter</fullName>
    </submittedName>
</protein>
<evidence type="ECO:0000256" key="1">
    <source>
        <dbReference type="ARBA" id="ARBA00004651"/>
    </source>
</evidence>
<evidence type="ECO:0000259" key="8">
    <source>
        <dbReference type="PROSITE" id="PS50850"/>
    </source>
</evidence>
<feature type="transmembrane region" description="Helical" evidence="7">
    <location>
        <begin position="164"/>
        <end position="188"/>
    </location>
</feature>
<gene>
    <name evidence="9" type="ORF">KDAU_61740</name>
</gene>
<dbReference type="GO" id="GO:0005886">
    <property type="term" value="C:plasma membrane"/>
    <property type="evidence" value="ECO:0007669"/>
    <property type="project" value="UniProtKB-SubCell"/>
</dbReference>
<accession>A0A401ZPP7</accession>
<evidence type="ECO:0000256" key="4">
    <source>
        <dbReference type="ARBA" id="ARBA00022692"/>
    </source>
</evidence>
<reference evidence="10" key="1">
    <citation type="submission" date="2018-12" db="EMBL/GenBank/DDBJ databases">
        <title>Tengunoibacter tsumagoiensis gen. nov., sp. nov., Dictyobacter kobayashii sp. nov., D. alpinus sp. nov., and D. joshuensis sp. nov. and description of Dictyobacteraceae fam. nov. within the order Ktedonobacterales isolated from Tengu-no-mugimeshi.</title>
        <authorList>
            <person name="Wang C.M."/>
            <person name="Zheng Y."/>
            <person name="Sakai Y."/>
            <person name="Toyoda A."/>
            <person name="Minakuchi Y."/>
            <person name="Abe K."/>
            <person name="Yokota A."/>
            <person name="Yabe S."/>
        </authorList>
    </citation>
    <scope>NUCLEOTIDE SEQUENCE [LARGE SCALE GENOMIC DNA]</scope>
    <source>
        <strain evidence="10">S-27</strain>
    </source>
</reference>
<evidence type="ECO:0000313" key="10">
    <source>
        <dbReference type="Proteomes" id="UP000287224"/>
    </source>
</evidence>
<feature type="domain" description="Major facilitator superfamily (MFS) profile" evidence="8">
    <location>
        <begin position="35"/>
        <end position="426"/>
    </location>
</feature>
<feature type="transmembrane region" description="Helical" evidence="7">
    <location>
        <begin position="101"/>
        <end position="121"/>
    </location>
</feature>
<dbReference type="InterPro" id="IPR036259">
    <property type="entry name" value="MFS_trans_sf"/>
</dbReference>
<comment type="caution">
    <text evidence="9">The sequence shown here is derived from an EMBL/GenBank/DDBJ whole genome shotgun (WGS) entry which is preliminary data.</text>
</comment>
<feature type="transmembrane region" description="Helical" evidence="7">
    <location>
        <begin position="69"/>
        <end position="89"/>
    </location>
</feature>
<dbReference type="InterPro" id="IPR020846">
    <property type="entry name" value="MFS_dom"/>
</dbReference>
<keyword evidence="3" id="KW-1003">Cell membrane</keyword>
<keyword evidence="10" id="KW-1185">Reference proteome</keyword>
<evidence type="ECO:0000256" key="6">
    <source>
        <dbReference type="ARBA" id="ARBA00023136"/>
    </source>
</evidence>